<proteinExistence type="predicted"/>
<evidence type="ECO:0000313" key="2">
    <source>
        <dbReference type="WBParaSite" id="PS1159_v2.g4077.t1"/>
    </source>
</evidence>
<accession>A0AC35GD03</accession>
<protein>
    <submittedName>
        <fullName evidence="2">Uncharacterized protein</fullName>
    </submittedName>
</protein>
<dbReference type="WBParaSite" id="PS1159_v2.g4077.t1">
    <property type="protein sequence ID" value="PS1159_v2.g4077.t1"/>
    <property type="gene ID" value="PS1159_v2.g4077"/>
</dbReference>
<dbReference type="Proteomes" id="UP000887580">
    <property type="component" value="Unplaced"/>
</dbReference>
<evidence type="ECO:0000313" key="1">
    <source>
        <dbReference type="Proteomes" id="UP000887580"/>
    </source>
</evidence>
<sequence>MHTVVGETDAETSIHLTEYGYFLNDGTKQVITVGNKLLRIFRINPYYSVSDTLKEIENGLVNQYVPKLECIAQYCFMAPITAISKVRLPGFQFDAIVTCFDDAKVSIQYISPAKRELEIVSLHEIHQDVLSSVFHKSYAKDFVAGDPEGRCVIALVRDSFFMVIPIPEKLTSEFFDDYIEEQQHLVKRQKPRLSNYEIKLHDLDKKFHNVADFIIPSGHYVPTVIILYEPKKTTAGRAAIEYDTFCVAAISFDLKERQTAITWQVQGLPMSLQKMIHIPEPVNGILLCGVNELIYLHQYAPGYGVRLNTNAGDYSKYYLHQANIKTALDGIVVALLSPYEILLGSRMGELFIATIDTDAMNSVRSISVQKVSDIPIPSSIINLSRGFLLVTSLVNSSALYAYSKQSRSKILPSLEEITKAGPIDIKQLDQIDPNNEEYQKALSHYFYGETEEEVAILEAPIKEQEYTFNLIQTLINTAPFNKVVPCVAEEIDDAFKSHLKEQVFDMAAATGHERDGKLLFMERTVRPHIGSSIPLKGISSCYTAGRLGDTNRSHRYVFLSREMNTVVLDSTKNLSEHHTTPFCLTEGTIMAGDLHNGTVACQISVHRIMLVMDHKLHEEIIVDTENELFVIDAVISDPYVAVLLSDSSLIVLYIRIDENNEVKADRLNVDNIYQSSDSKATCLTIYQDKSGLFIQRKSDNSNALPKSIIVDDQDDLNSNDNMPENPDEISSYFYHTKKINKLNRESNVERNRRLRTSIIDNEFDNWQPQIDSTIPNPNEVYPGYFLIIAKEDGSLYFFSVPSFECVFVAPNAASLWTTLVDDPRHGKYNPSFGFQTFDDHGPQPKRSKPMAADGIRALQACKICEIALYGTGPNGCRPILGVLVDDAITFYEAFPFDNFLDNHLMIRFKKIERFVCVRRQPYIIDDNRQPVETISIGSKVRSRYMNFVPKMGTMENVIIAIGGYPTVLFVGTCGIFQHQFSIDGAIKGFCYLCTPSIANGFVYVKDDMIRIGEISTRFPQVEYDTPYPCRIVPIGVNITDITFIFPFNLFAISTSVSEEYSSIWSVNNDEHQEQECEVDEGFVLPRRHKYVLRLFTREDYQFIPNTDLEFKDFENILCVEEVIVSTLGSKTGLMNYLAIGTAFNMGEEVPARGRLLIYEIIEVVPEIGLPTTRFKLKSLAELEQKGPVTSISSTEGVLMVAIGQRVFIYTIKDEGLVANSFLDLNFYVTQICPLRSIALCVDMFESVHLLRYQKDFKVLSRVATDDRKIHPRPHRVGFVVNNQNVAIVMGDMEKNLLVFEHDPESSDSKSSQRLLVKGGIRNGTTVTNFLRVHAHVSDSMVSRRQKTYYAHSTMFTTKEGSWGFVRSVPERSYRRLFMLQNFIENQFQQNGGLNARGCRSVRPQATGTETNFTNAKQLIDGDLLMQFFGLDIHDKDELSRRLGTTKYQITDDLIELTRIVRHF</sequence>
<organism evidence="1 2">
    <name type="scientific">Panagrolaimus sp. PS1159</name>
    <dbReference type="NCBI Taxonomy" id="55785"/>
    <lineage>
        <taxon>Eukaryota</taxon>
        <taxon>Metazoa</taxon>
        <taxon>Ecdysozoa</taxon>
        <taxon>Nematoda</taxon>
        <taxon>Chromadorea</taxon>
        <taxon>Rhabditida</taxon>
        <taxon>Tylenchina</taxon>
        <taxon>Panagrolaimomorpha</taxon>
        <taxon>Panagrolaimoidea</taxon>
        <taxon>Panagrolaimidae</taxon>
        <taxon>Panagrolaimus</taxon>
    </lineage>
</organism>
<name>A0AC35GD03_9BILA</name>
<reference evidence="2" key="1">
    <citation type="submission" date="2022-11" db="UniProtKB">
        <authorList>
            <consortium name="WormBaseParasite"/>
        </authorList>
    </citation>
    <scope>IDENTIFICATION</scope>
</reference>